<evidence type="ECO:0000313" key="2">
    <source>
        <dbReference type="Proteomes" id="UP000219111"/>
    </source>
</evidence>
<proteinExistence type="predicted"/>
<sequence>MTRRKKREFQPICGGLDRLKWLPEFFTGPGNRDVTSMKAI</sequence>
<protein>
    <submittedName>
        <fullName evidence="1">Uncharacterized protein</fullName>
    </submittedName>
</protein>
<dbReference type="Proteomes" id="UP000219111">
    <property type="component" value="Unassembled WGS sequence"/>
</dbReference>
<accession>A0A285T900</accession>
<keyword evidence="2" id="KW-1185">Reference proteome</keyword>
<reference evidence="2" key="1">
    <citation type="submission" date="2017-08" db="EMBL/GenBank/DDBJ databases">
        <authorList>
            <person name="Varghese N."/>
            <person name="Submissions S."/>
        </authorList>
    </citation>
    <scope>NUCLEOTIDE SEQUENCE [LARGE SCALE GENOMIC DNA]</scope>
    <source>
        <strain evidence="2">JA276</strain>
    </source>
</reference>
<name>A0A285T900_9RHOB</name>
<evidence type="ECO:0000313" key="1">
    <source>
        <dbReference type="EMBL" id="SOC18045.1"/>
    </source>
</evidence>
<dbReference type="EMBL" id="OBMT01000016">
    <property type="protein sequence ID" value="SOC18045.1"/>
    <property type="molecule type" value="Genomic_DNA"/>
</dbReference>
<gene>
    <name evidence="1" type="ORF">SAMN05877831_1161</name>
</gene>
<dbReference type="AlphaFoldDB" id="A0A285T900"/>
<organism evidence="1 2">
    <name type="scientific">Rhodobacter maris</name>
    <dbReference type="NCBI Taxonomy" id="446682"/>
    <lineage>
        <taxon>Bacteria</taxon>
        <taxon>Pseudomonadati</taxon>
        <taxon>Pseudomonadota</taxon>
        <taxon>Alphaproteobacteria</taxon>
        <taxon>Rhodobacterales</taxon>
        <taxon>Rhodobacter group</taxon>
        <taxon>Rhodobacter</taxon>
    </lineage>
</organism>